<dbReference type="Gene3D" id="3.50.50.60">
    <property type="entry name" value="FAD/NAD(P)-binding domain"/>
    <property type="match status" value="2"/>
</dbReference>
<dbReference type="Pfam" id="PF19834">
    <property type="entry name" value="DUF6314"/>
    <property type="match status" value="1"/>
</dbReference>
<feature type="domain" description="DUF6314" evidence="6">
    <location>
        <begin position="319"/>
        <end position="462"/>
    </location>
</feature>
<dbReference type="SUPFAM" id="SSF51905">
    <property type="entry name" value="FAD/NAD(P)-binding domain"/>
    <property type="match status" value="1"/>
</dbReference>
<keyword evidence="2 5" id="KW-0285">Flavoprotein</keyword>
<dbReference type="GO" id="GO:0004499">
    <property type="term" value="F:N,N-dimethylaniline monooxygenase activity"/>
    <property type="evidence" value="ECO:0007669"/>
    <property type="project" value="InterPro"/>
</dbReference>
<evidence type="ECO:0000256" key="2">
    <source>
        <dbReference type="ARBA" id="ARBA00022630"/>
    </source>
</evidence>
<organism evidence="7 8">
    <name type="scientific">Rotaria magnacalcarata</name>
    <dbReference type="NCBI Taxonomy" id="392030"/>
    <lineage>
        <taxon>Eukaryota</taxon>
        <taxon>Metazoa</taxon>
        <taxon>Spiralia</taxon>
        <taxon>Gnathifera</taxon>
        <taxon>Rotifera</taxon>
        <taxon>Eurotatoria</taxon>
        <taxon>Bdelloidea</taxon>
        <taxon>Philodinida</taxon>
        <taxon>Philodinidae</taxon>
        <taxon>Rotaria</taxon>
    </lineage>
</organism>
<evidence type="ECO:0000256" key="1">
    <source>
        <dbReference type="ARBA" id="ARBA00009183"/>
    </source>
</evidence>
<name>A0A815VCM7_9BILA</name>
<dbReference type="EC" id="1.-.-.-" evidence="5"/>
<dbReference type="InterPro" id="IPR020946">
    <property type="entry name" value="Flavin_mOase-like"/>
</dbReference>
<dbReference type="Pfam" id="PF00743">
    <property type="entry name" value="FMO-like"/>
    <property type="match status" value="1"/>
</dbReference>
<evidence type="ECO:0000313" key="7">
    <source>
        <dbReference type="EMBL" id="CAF1530697.1"/>
    </source>
</evidence>
<comment type="cofactor">
    <cofactor evidence="5">
        <name>FAD</name>
        <dbReference type="ChEBI" id="CHEBI:57692"/>
    </cofactor>
</comment>
<comment type="similarity">
    <text evidence="1 5">Belongs to the FMO family.</text>
</comment>
<evidence type="ECO:0000256" key="4">
    <source>
        <dbReference type="ARBA" id="ARBA00023002"/>
    </source>
</evidence>
<dbReference type="PANTHER" id="PTHR23023">
    <property type="entry name" value="DIMETHYLANILINE MONOOXYGENASE"/>
    <property type="match status" value="1"/>
</dbReference>
<accession>A0A815VCM7</accession>
<dbReference type="GO" id="GO:0050660">
    <property type="term" value="F:flavin adenine dinucleotide binding"/>
    <property type="evidence" value="ECO:0007669"/>
    <property type="project" value="InterPro"/>
</dbReference>
<dbReference type="InterPro" id="IPR036188">
    <property type="entry name" value="FAD/NAD-bd_sf"/>
</dbReference>
<protein>
    <recommendedName>
        <fullName evidence="5">Flavin-containing monooxygenase</fullName>
        <ecNumber evidence="5">1.-.-.-</ecNumber>
    </recommendedName>
</protein>
<dbReference type="Proteomes" id="UP000663834">
    <property type="component" value="Unassembled WGS sequence"/>
</dbReference>
<evidence type="ECO:0000256" key="5">
    <source>
        <dbReference type="RuleBase" id="RU361177"/>
    </source>
</evidence>
<proteinExistence type="inferred from homology"/>
<reference evidence="7" key="1">
    <citation type="submission" date="2021-02" db="EMBL/GenBank/DDBJ databases">
        <authorList>
            <person name="Nowell W R."/>
        </authorList>
    </citation>
    <scope>NUCLEOTIDE SEQUENCE</scope>
</reference>
<evidence type="ECO:0000256" key="3">
    <source>
        <dbReference type="ARBA" id="ARBA00022827"/>
    </source>
</evidence>
<keyword evidence="4 5" id="KW-0560">Oxidoreductase</keyword>
<evidence type="ECO:0000313" key="8">
    <source>
        <dbReference type="Proteomes" id="UP000663834"/>
    </source>
</evidence>
<dbReference type="InterPro" id="IPR045632">
    <property type="entry name" value="DUF6314"/>
</dbReference>
<gene>
    <name evidence="7" type="ORF">KQP761_LOCUS16273</name>
</gene>
<keyword evidence="3 5" id="KW-0274">FAD</keyword>
<dbReference type="OrthoDB" id="66881at2759"/>
<keyword evidence="5" id="KW-0503">Monooxygenase</keyword>
<dbReference type="EMBL" id="CAJNOW010008192">
    <property type="protein sequence ID" value="CAF1530697.1"/>
    <property type="molecule type" value="Genomic_DNA"/>
</dbReference>
<comment type="caution">
    <text evidence="7">The sequence shown here is derived from an EMBL/GenBank/DDBJ whole genome shotgun (WGS) entry which is preliminary data.</text>
</comment>
<dbReference type="InterPro" id="IPR050346">
    <property type="entry name" value="FMO-like"/>
</dbReference>
<sequence length="470" mass="53305">MSSHNRKCVAIIGEGVSGIVTTVNMFRVGIQPTIFEKASNIDKTSYEQYDFVIVASGFFDCPYVPKEIENLSSFPGTLMHSSAYRSPEQQSSCLTDVNDEDPAVVAISDMYAEWNRAVPPFNERPDWIFLLILNNGVSIKTTVDDILILCTGYRPCLEFFSKDILKQLSYLHDDVFCPIILHRNIFRTNLPNLAFIGMYRGPFWAIIELQSRWVASVFAGLLPAPLVVIQNAGLDMERRIREQQPRPQFPHNDYVGSINDLVKETTMNTSSDKNDIAIPAKYRTDGPDEKILDEVNATCQQADQGHFIAGAVFRALHQSQWTFERTLKGKPSDGFASGQAQFYFSKQKELLYKEQGNLNLPSQIPLDVTQKYIYAYDTDNDLLSVYFVDNNNERGSLFHTISFQSKHSSDDGWIANGQHLCSQDHYSASYLFVFNGINLSRFEIEYIVEGPAKDYTSKTIFQPLKNNANF</sequence>
<dbReference type="AlphaFoldDB" id="A0A815VCM7"/>
<evidence type="ECO:0000259" key="6">
    <source>
        <dbReference type="Pfam" id="PF19834"/>
    </source>
</evidence>
<dbReference type="GO" id="GO:0050661">
    <property type="term" value="F:NADP binding"/>
    <property type="evidence" value="ECO:0007669"/>
    <property type="project" value="InterPro"/>
</dbReference>